<evidence type="ECO:0000313" key="2">
    <source>
        <dbReference type="Proteomes" id="UP001529510"/>
    </source>
</evidence>
<dbReference type="Proteomes" id="UP001529510">
    <property type="component" value="Unassembled WGS sequence"/>
</dbReference>
<feature type="non-terminal residue" evidence="1">
    <location>
        <position position="298"/>
    </location>
</feature>
<gene>
    <name evidence="1" type="ORF">M9458_045066</name>
</gene>
<feature type="non-terminal residue" evidence="1">
    <location>
        <position position="1"/>
    </location>
</feature>
<keyword evidence="2" id="KW-1185">Reference proteome</keyword>
<name>A0ABD0NJN1_CIRMR</name>
<comment type="caution">
    <text evidence="1">The sequence shown here is derived from an EMBL/GenBank/DDBJ whole genome shotgun (WGS) entry which is preliminary data.</text>
</comment>
<dbReference type="AlphaFoldDB" id="A0ABD0NJN1"/>
<accession>A0ABD0NJN1</accession>
<evidence type="ECO:0000313" key="1">
    <source>
        <dbReference type="EMBL" id="KAL0161341.1"/>
    </source>
</evidence>
<sequence>ASINDVMDSLKADDLLRACNSHTLKTDQRRKTVFKNSFNYVEPMPICLGHNEAGKECFLQYVPVKQTIEALFRCEEVHSRIQLKDIFEDLKEKTQNTSHVSHTCRPIATQPVKEQDFKYFGQELIMGCLMKDLQDLETNGIVLPDGQVCRGILRAIAGDNLGSHNIGGFLENFSGSRYFCRYCEIEKDVFQADPLSKANIRTPESYKEHVQNLEEHSVHSGGIKFDSLFNSLSMFHVCQPGLPPCLGHDLFEGVVASDLALCINHLVTVDKQFTYTELNRIIDQFRYLGNDAKDKPCE</sequence>
<reference evidence="1 2" key="1">
    <citation type="submission" date="2024-05" db="EMBL/GenBank/DDBJ databases">
        <title>Genome sequencing and assembly of Indian major carp, Cirrhinus mrigala (Hamilton, 1822).</title>
        <authorList>
            <person name="Mohindra V."/>
            <person name="Chowdhury L.M."/>
            <person name="Lal K."/>
            <person name="Jena J.K."/>
        </authorList>
    </citation>
    <scope>NUCLEOTIDE SEQUENCE [LARGE SCALE GENOMIC DNA]</scope>
    <source>
        <strain evidence="1">CM1030</strain>
        <tissue evidence="1">Blood</tissue>
    </source>
</reference>
<dbReference type="EMBL" id="JAMKFB020000022">
    <property type="protein sequence ID" value="KAL0161341.1"/>
    <property type="molecule type" value="Genomic_DNA"/>
</dbReference>
<organism evidence="1 2">
    <name type="scientific">Cirrhinus mrigala</name>
    <name type="common">Mrigala</name>
    <dbReference type="NCBI Taxonomy" id="683832"/>
    <lineage>
        <taxon>Eukaryota</taxon>
        <taxon>Metazoa</taxon>
        <taxon>Chordata</taxon>
        <taxon>Craniata</taxon>
        <taxon>Vertebrata</taxon>
        <taxon>Euteleostomi</taxon>
        <taxon>Actinopterygii</taxon>
        <taxon>Neopterygii</taxon>
        <taxon>Teleostei</taxon>
        <taxon>Ostariophysi</taxon>
        <taxon>Cypriniformes</taxon>
        <taxon>Cyprinidae</taxon>
        <taxon>Labeoninae</taxon>
        <taxon>Labeonini</taxon>
        <taxon>Cirrhinus</taxon>
    </lineage>
</organism>
<proteinExistence type="predicted"/>
<protein>
    <submittedName>
        <fullName evidence="1">Uncharacterized protein</fullName>
    </submittedName>
</protein>